<dbReference type="EMBL" id="VTRU01000005">
    <property type="protein sequence ID" value="TZF93500.1"/>
    <property type="molecule type" value="Genomic_DNA"/>
</dbReference>
<dbReference type="GO" id="GO:0043565">
    <property type="term" value="F:sequence-specific DNA binding"/>
    <property type="evidence" value="ECO:0007669"/>
    <property type="project" value="InterPro"/>
</dbReference>
<name>A0A5D8ZFY6_9FLAO</name>
<proteinExistence type="predicted"/>
<evidence type="ECO:0000313" key="2">
    <source>
        <dbReference type="Proteomes" id="UP000323884"/>
    </source>
</evidence>
<keyword evidence="2" id="KW-1185">Reference proteome</keyword>
<dbReference type="AlphaFoldDB" id="A0A5D8ZFY6"/>
<organism evidence="1 2">
    <name type="scientific">Chryseobacterium panacisoli</name>
    <dbReference type="NCBI Taxonomy" id="1807141"/>
    <lineage>
        <taxon>Bacteria</taxon>
        <taxon>Pseudomonadati</taxon>
        <taxon>Bacteroidota</taxon>
        <taxon>Flavobacteriia</taxon>
        <taxon>Flavobacteriales</taxon>
        <taxon>Weeksellaceae</taxon>
        <taxon>Chryseobacterium group</taxon>
        <taxon>Chryseobacterium</taxon>
    </lineage>
</organism>
<accession>A0A5D8ZFY6</accession>
<dbReference type="Proteomes" id="UP000323884">
    <property type="component" value="Unassembled WGS sequence"/>
</dbReference>
<reference evidence="1 2" key="1">
    <citation type="submission" date="2019-08" db="EMBL/GenBank/DDBJ databases">
        <title>Draft genome sequence of Chryseobacterium sp. Gsoil 183.</title>
        <authorList>
            <person name="Im W.-T."/>
        </authorList>
    </citation>
    <scope>NUCLEOTIDE SEQUENCE [LARGE SCALE GENOMIC DNA]</scope>
    <source>
        <strain evidence="1 2">Gsoil 183</strain>
    </source>
</reference>
<dbReference type="OrthoDB" id="1260127at2"/>
<comment type="caution">
    <text evidence="1">The sequence shown here is derived from an EMBL/GenBank/DDBJ whole genome shotgun (WGS) entry which is preliminary data.</text>
</comment>
<dbReference type="SUPFAM" id="SSF48295">
    <property type="entry name" value="TrpR-like"/>
    <property type="match status" value="1"/>
</dbReference>
<dbReference type="InterPro" id="IPR010921">
    <property type="entry name" value="Trp_repressor/repl_initiator"/>
</dbReference>
<protein>
    <submittedName>
        <fullName evidence="1">Helix-turn-helix domain-containing protein</fullName>
    </submittedName>
</protein>
<evidence type="ECO:0000313" key="1">
    <source>
        <dbReference type="EMBL" id="TZF93500.1"/>
    </source>
</evidence>
<dbReference type="RefSeq" id="WP_149388601.1">
    <property type="nucleotide sequence ID" value="NZ_VTRU01000005.1"/>
</dbReference>
<sequence>MEETSPDYKMIFTDIITEQFPHKKELCQNILGKEKLSTFDIIKLNKLLFEKENKEKNIFNQKHRSYDTSTIREILDYQIKNNLNNTELANYFMLSRNSVTKWKKIFNMNQ</sequence>
<gene>
    <name evidence="1" type="ORF">FW781_17555</name>
</gene>